<evidence type="ECO:0000256" key="2">
    <source>
        <dbReference type="ARBA" id="ARBA00022801"/>
    </source>
</evidence>
<proteinExistence type="predicted"/>
<comment type="caution">
    <text evidence="5">The sequence shown here is derived from an EMBL/GenBank/DDBJ whole genome shotgun (WGS) entry which is preliminary data.</text>
</comment>
<dbReference type="Proteomes" id="UP000584824">
    <property type="component" value="Unassembled WGS sequence"/>
</dbReference>
<feature type="domain" description="Nudix hydrolase" evidence="4">
    <location>
        <begin position="31"/>
        <end position="156"/>
    </location>
</feature>
<dbReference type="CDD" id="cd04680">
    <property type="entry name" value="NUDIX_Hydrolase"/>
    <property type="match status" value="1"/>
</dbReference>
<keyword evidence="2" id="KW-0378">Hydrolase</keyword>
<gene>
    <name evidence="5" type="ORF">GGQ66_003290</name>
</gene>
<dbReference type="InterPro" id="IPR000086">
    <property type="entry name" value="NUDIX_hydrolase_dom"/>
</dbReference>
<evidence type="ECO:0000313" key="6">
    <source>
        <dbReference type="Proteomes" id="UP000584824"/>
    </source>
</evidence>
<accession>A0A7W6K3T9</accession>
<dbReference type="Pfam" id="PF00293">
    <property type="entry name" value="NUDIX"/>
    <property type="match status" value="1"/>
</dbReference>
<evidence type="ECO:0000259" key="4">
    <source>
        <dbReference type="PROSITE" id="PS51462"/>
    </source>
</evidence>
<name>A0A7W6K3T9_9HYPH</name>
<dbReference type="GO" id="GO:0016787">
    <property type="term" value="F:hydrolase activity"/>
    <property type="evidence" value="ECO:0007669"/>
    <property type="project" value="UniProtKB-KW"/>
</dbReference>
<dbReference type="PANTHER" id="PTHR43046:SF12">
    <property type="entry name" value="GDP-MANNOSE MANNOSYL HYDROLASE"/>
    <property type="match status" value="1"/>
</dbReference>
<protein>
    <submittedName>
        <fullName evidence="5">ADP-ribose pyrophosphatase YjhB (NUDIX family)</fullName>
    </submittedName>
</protein>
<keyword evidence="6" id="KW-1185">Reference proteome</keyword>
<comment type="cofactor">
    <cofactor evidence="1">
        <name>Mg(2+)</name>
        <dbReference type="ChEBI" id="CHEBI:18420"/>
    </cofactor>
</comment>
<keyword evidence="3" id="KW-0460">Magnesium</keyword>
<dbReference type="PANTHER" id="PTHR43046">
    <property type="entry name" value="GDP-MANNOSE MANNOSYL HYDROLASE"/>
    <property type="match status" value="1"/>
</dbReference>
<sequence>MSVNGGSKSELKLHHKLLIGLMHPLFLLTRGMTLGVRAACFNEKGEVFLVKHTYLPGWYLPGGGVERNETAIQAVLKEMREEGNLEPVAPVALFHVYYNNRVSRRDHVLLYRTKAQQVAPRPPDGEIAECGFFHPDALPEDATDATRFRLAELAGTRPPADFW</sequence>
<evidence type="ECO:0000256" key="3">
    <source>
        <dbReference type="ARBA" id="ARBA00022842"/>
    </source>
</evidence>
<dbReference type="PROSITE" id="PS51462">
    <property type="entry name" value="NUDIX"/>
    <property type="match status" value="1"/>
</dbReference>
<dbReference type="Gene3D" id="3.90.79.10">
    <property type="entry name" value="Nucleoside Triphosphate Pyrophosphohydrolase"/>
    <property type="match status" value="1"/>
</dbReference>
<dbReference type="RefSeq" id="WP_183793792.1">
    <property type="nucleotide sequence ID" value="NZ_JACIDU010000014.1"/>
</dbReference>
<reference evidence="5 6" key="1">
    <citation type="submission" date="2020-08" db="EMBL/GenBank/DDBJ databases">
        <title>Genomic Encyclopedia of Type Strains, Phase IV (KMG-IV): sequencing the most valuable type-strain genomes for metagenomic binning, comparative biology and taxonomic classification.</title>
        <authorList>
            <person name="Goeker M."/>
        </authorList>
    </citation>
    <scope>NUCLEOTIDE SEQUENCE [LARGE SCALE GENOMIC DNA]</scope>
    <source>
        <strain evidence="5 6">DSM 26385</strain>
    </source>
</reference>
<dbReference type="InterPro" id="IPR015797">
    <property type="entry name" value="NUDIX_hydrolase-like_dom_sf"/>
</dbReference>
<evidence type="ECO:0000256" key="1">
    <source>
        <dbReference type="ARBA" id="ARBA00001946"/>
    </source>
</evidence>
<evidence type="ECO:0000313" key="5">
    <source>
        <dbReference type="EMBL" id="MBB4104711.1"/>
    </source>
</evidence>
<dbReference type="EMBL" id="JACIDU010000014">
    <property type="protein sequence ID" value="MBB4104711.1"/>
    <property type="molecule type" value="Genomic_DNA"/>
</dbReference>
<organism evidence="5 6">
    <name type="scientific">Allorhizobium borbori</name>
    <dbReference type="NCBI Taxonomy" id="485907"/>
    <lineage>
        <taxon>Bacteria</taxon>
        <taxon>Pseudomonadati</taxon>
        <taxon>Pseudomonadota</taxon>
        <taxon>Alphaproteobacteria</taxon>
        <taxon>Hyphomicrobiales</taxon>
        <taxon>Rhizobiaceae</taxon>
        <taxon>Rhizobium/Agrobacterium group</taxon>
        <taxon>Allorhizobium</taxon>
    </lineage>
</organism>
<dbReference type="AlphaFoldDB" id="A0A7W6K3T9"/>
<dbReference type="SUPFAM" id="SSF55811">
    <property type="entry name" value="Nudix"/>
    <property type="match status" value="1"/>
</dbReference>